<dbReference type="EMBL" id="RZNY01000001">
    <property type="protein sequence ID" value="RUT48557.1"/>
    <property type="molecule type" value="Genomic_DNA"/>
</dbReference>
<protein>
    <submittedName>
        <fullName evidence="2">Uncharacterized protein</fullName>
    </submittedName>
</protein>
<dbReference type="Proteomes" id="UP000279446">
    <property type="component" value="Unassembled WGS sequence"/>
</dbReference>
<proteinExistence type="predicted"/>
<evidence type="ECO:0000256" key="1">
    <source>
        <dbReference type="SAM" id="MobiDB-lite"/>
    </source>
</evidence>
<sequence length="126" mass="14604">MSRVIKDDEEYARAESAKFKLAAELDKPLSSLTPEERARKLAIYDRTVALMKKYDHGRMVQEFPGLREKYNLLGWEFQEFDTVESEPITDPPAEPEPNTPTEPEKRLEPPQEPKSNKPKPDLSAWF</sequence>
<comment type="caution">
    <text evidence="2">The sequence shown here is derived from an EMBL/GenBank/DDBJ whole genome shotgun (WGS) entry which is preliminary data.</text>
</comment>
<keyword evidence="3" id="KW-1185">Reference proteome</keyword>
<gene>
    <name evidence="2" type="ORF">EJP82_01030</name>
</gene>
<reference evidence="2 3" key="1">
    <citation type="submission" date="2018-12" db="EMBL/GenBank/DDBJ databases">
        <authorList>
            <person name="Sun L."/>
            <person name="Chen Z."/>
        </authorList>
    </citation>
    <scope>NUCLEOTIDE SEQUENCE [LARGE SCALE GENOMIC DNA]</scope>
    <source>
        <strain evidence="2 3">DSM 15890</strain>
    </source>
</reference>
<feature type="compositionally biased region" description="Pro residues" evidence="1">
    <location>
        <begin position="89"/>
        <end position="100"/>
    </location>
</feature>
<accession>A0A3S1DVV9</accession>
<dbReference type="AlphaFoldDB" id="A0A3S1DVV9"/>
<dbReference type="OrthoDB" id="2656092at2"/>
<feature type="region of interest" description="Disordered" evidence="1">
    <location>
        <begin position="81"/>
        <end position="126"/>
    </location>
</feature>
<name>A0A3S1DVV9_9BACL</name>
<evidence type="ECO:0000313" key="2">
    <source>
        <dbReference type="EMBL" id="RUT48557.1"/>
    </source>
</evidence>
<organism evidence="2 3">
    <name type="scientific">Paenibacillus anaericanus</name>
    <dbReference type="NCBI Taxonomy" id="170367"/>
    <lineage>
        <taxon>Bacteria</taxon>
        <taxon>Bacillati</taxon>
        <taxon>Bacillota</taxon>
        <taxon>Bacilli</taxon>
        <taxon>Bacillales</taxon>
        <taxon>Paenibacillaceae</taxon>
        <taxon>Paenibacillus</taxon>
    </lineage>
</organism>
<evidence type="ECO:0000313" key="3">
    <source>
        <dbReference type="Proteomes" id="UP000279446"/>
    </source>
</evidence>
<feature type="compositionally biased region" description="Basic and acidic residues" evidence="1">
    <location>
        <begin position="102"/>
        <end position="120"/>
    </location>
</feature>
<dbReference type="RefSeq" id="WP_127190151.1">
    <property type="nucleotide sequence ID" value="NZ_RZNY01000001.1"/>
</dbReference>